<feature type="domain" description="Sporulation stage II protein D amidase enhancer LytB N-terminal" evidence="1">
    <location>
        <begin position="45"/>
        <end position="136"/>
    </location>
</feature>
<gene>
    <name evidence="2" type="ordered locus">CHY_0206</name>
</gene>
<dbReference type="NCBIfam" id="TIGR02669">
    <property type="entry name" value="SpoIID_LytB"/>
    <property type="match status" value="1"/>
</dbReference>
<dbReference type="KEGG" id="chy:CHY_0206"/>
<reference evidence="2 3" key="1">
    <citation type="journal article" date="2005" name="PLoS Genet.">
        <title>Life in hot carbon monoxide: the complete genome sequence of Carboxydothermus hydrogenoformans Z-2901.</title>
        <authorList>
            <person name="Wu M."/>
            <person name="Ren Q."/>
            <person name="Durkin A.S."/>
            <person name="Daugherty S.C."/>
            <person name="Brinkac L.M."/>
            <person name="Dodson R.J."/>
            <person name="Madupu R."/>
            <person name="Sullivan S.A."/>
            <person name="Kolonay J.F."/>
            <person name="Haft D.H."/>
            <person name="Nelson W.C."/>
            <person name="Tallon L.J."/>
            <person name="Jones K.M."/>
            <person name="Ulrich L.E."/>
            <person name="Gonzalez J.M."/>
            <person name="Zhulin I.B."/>
            <person name="Robb F.T."/>
            <person name="Eisen J.A."/>
        </authorList>
    </citation>
    <scope>NUCLEOTIDE SEQUENCE [LARGE SCALE GENOMIC DNA]</scope>
    <source>
        <strain evidence="3">ATCC BAA-161 / DSM 6008 / Z-2901</strain>
    </source>
</reference>
<dbReference type="EMBL" id="CP000141">
    <property type="protein sequence ID" value="ABB13812.1"/>
    <property type="molecule type" value="Genomic_DNA"/>
</dbReference>
<dbReference type="InterPro" id="IPR013693">
    <property type="entry name" value="SpoIID/LytB_N"/>
</dbReference>
<dbReference type="PROSITE" id="PS51257">
    <property type="entry name" value="PROKAR_LIPOPROTEIN"/>
    <property type="match status" value="1"/>
</dbReference>
<organism evidence="2 3">
    <name type="scientific">Carboxydothermus hydrogenoformans (strain ATCC BAA-161 / DSM 6008 / Z-2901)</name>
    <dbReference type="NCBI Taxonomy" id="246194"/>
    <lineage>
        <taxon>Bacteria</taxon>
        <taxon>Bacillati</taxon>
        <taxon>Bacillota</taxon>
        <taxon>Clostridia</taxon>
        <taxon>Thermoanaerobacterales</taxon>
        <taxon>Thermoanaerobacteraceae</taxon>
        <taxon>Carboxydothermus</taxon>
    </lineage>
</organism>
<dbReference type="InterPro" id="IPR013486">
    <property type="entry name" value="SpoIID/LytB"/>
</dbReference>
<dbReference type="Proteomes" id="UP000002706">
    <property type="component" value="Chromosome"/>
</dbReference>
<protein>
    <submittedName>
        <fullName evidence="2">SpoIID/LytB domain protein</fullName>
    </submittedName>
</protein>
<dbReference type="RefSeq" id="WP_011343154.1">
    <property type="nucleotide sequence ID" value="NC_007503.1"/>
</dbReference>
<dbReference type="STRING" id="246194.CHY_0206"/>
<dbReference type="AlphaFoldDB" id="Q3AFK6"/>
<dbReference type="OrthoDB" id="9794671at2"/>
<evidence type="ECO:0000313" key="3">
    <source>
        <dbReference type="Proteomes" id="UP000002706"/>
    </source>
</evidence>
<accession>Q3AFK6</accession>
<evidence type="ECO:0000259" key="1">
    <source>
        <dbReference type="Pfam" id="PF08486"/>
    </source>
</evidence>
<dbReference type="InParanoid" id="Q3AFK6"/>
<evidence type="ECO:0000313" key="2">
    <source>
        <dbReference type="EMBL" id="ABB13812.1"/>
    </source>
</evidence>
<dbReference type="eggNOG" id="COG2385">
    <property type="taxonomic scope" value="Bacteria"/>
</dbReference>
<proteinExistence type="predicted"/>
<dbReference type="Pfam" id="PF08486">
    <property type="entry name" value="SpoIID"/>
    <property type="match status" value="1"/>
</dbReference>
<keyword evidence="3" id="KW-1185">Reference proteome</keyword>
<dbReference type="HOGENOM" id="CLU_021203_1_1_9"/>
<dbReference type="GO" id="GO:0030435">
    <property type="term" value="P:sporulation resulting in formation of a cellular spore"/>
    <property type="evidence" value="ECO:0007669"/>
    <property type="project" value="InterPro"/>
</dbReference>
<name>Q3AFK6_CARHZ</name>
<sequence>MRLGKSLLALTVMFVLIIYGCTPARKPLALKKYRTEPTVTVYFNETGEKKKMKLEEYVLGVVAAEMEPDWPVNALAAQAILARTFALENIESGKVRKLHGTDVSTDIEESQAYDPKKITENVKKAVQMTRGQVVLYKGHFIKAWFNACDGGISASAREGLSYTKTPTPYVKELVKDGCLKVTIPENRHWRVEIPWEEIRKVLKTNYKTDPGPNPAVKVLARGKSGRVLTLRVGTATVGAPALRLALGPEKMRSTLLTKIFVENGKLIMEGKGFGHGVGLCQWGANKMAREGKSPEEIIRFYFKDIEIKKLWR</sequence>